<gene>
    <name evidence="1" type="ORF">CVS29_07520</name>
</gene>
<name>A0A2V3DYK9_9MICC</name>
<protein>
    <submittedName>
        <fullName evidence="1">Uncharacterized protein</fullName>
    </submittedName>
</protein>
<dbReference type="EMBL" id="QHLZ01000004">
    <property type="protein sequence ID" value="PXA65863.1"/>
    <property type="molecule type" value="Genomic_DNA"/>
</dbReference>
<reference evidence="1 2" key="1">
    <citation type="submission" date="2018-05" db="EMBL/GenBank/DDBJ databases">
        <title>Genetic diversity of glacier-inhabiting Cryobacterium bacteria in China and description of Cryobacterium mengkeensis sp. nov. and Arthrobacter glacialis sp. nov.</title>
        <authorList>
            <person name="Liu Q."/>
            <person name="Xin Y.-H."/>
        </authorList>
    </citation>
    <scope>NUCLEOTIDE SEQUENCE [LARGE SCALE GENOMIC DNA]</scope>
    <source>
        <strain evidence="1 2">GP3</strain>
    </source>
</reference>
<evidence type="ECO:0000313" key="2">
    <source>
        <dbReference type="Proteomes" id="UP000246303"/>
    </source>
</evidence>
<dbReference type="AlphaFoldDB" id="A0A2V3DYK9"/>
<sequence length="72" mass="7488">MVLFAVRKSAAGFSASWLGKQPDVKSIAHTAAFGPDESKHHPNGCMGKGAGFRQAVNPAPKPGTLYLVPIAV</sequence>
<organism evidence="1 2">
    <name type="scientific">Arthrobacter psychrochitiniphilus</name>
    <dbReference type="NCBI Taxonomy" id="291045"/>
    <lineage>
        <taxon>Bacteria</taxon>
        <taxon>Bacillati</taxon>
        <taxon>Actinomycetota</taxon>
        <taxon>Actinomycetes</taxon>
        <taxon>Micrococcales</taxon>
        <taxon>Micrococcaceae</taxon>
        <taxon>Arthrobacter</taxon>
    </lineage>
</organism>
<evidence type="ECO:0000313" key="1">
    <source>
        <dbReference type="EMBL" id="PXA65863.1"/>
    </source>
</evidence>
<accession>A0A2V3DYK9</accession>
<keyword evidence="2" id="KW-1185">Reference proteome</keyword>
<comment type="caution">
    <text evidence="1">The sequence shown here is derived from an EMBL/GenBank/DDBJ whole genome shotgun (WGS) entry which is preliminary data.</text>
</comment>
<dbReference type="Proteomes" id="UP000246303">
    <property type="component" value="Unassembled WGS sequence"/>
</dbReference>
<proteinExistence type="predicted"/>